<evidence type="ECO:0000313" key="3">
    <source>
        <dbReference type="EMBL" id="QND78812.1"/>
    </source>
</evidence>
<reference evidence="3 5" key="2">
    <citation type="submission" date="2020-08" db="EMBL/GenBank/DDBJ databases">
        <title>Streptomycin resistant and MDR strain, P. mexicana.</title>
        <authorList>
            <person name="Ganesh-kumar S."/>
            <person name="Zhe T."/>
            <person name="Yu Z."/>
            <person name="Min Y."/>
        </authorList>
    </citation>
    <scope>NUCLEOTIDE SEQUENCE [LARGE SCALE GENOMIC DNA]</scope>
    <source>
        <strain evidence="3 5">GTZY</strain>
    </source>
</reference>
<comment type="similarity">
    <text evidence="1">Belongs to the short-chain dehydrogenases/reductases (SDR) family.</text>
</comment>
<evidence type="ECO:0000313" key="6">
    <source>
        <dbReference type="Proteomes" id="UP000515838"/>
    </source>
</evidence>
<dbReference type="EMBL" id="CP060731">
    <property type="protein sequence ID" value="QNN77982.1"/>
    <property type="molecule type" value="Genomic_DNA"/>
</dbReference>
<dbReference type="Gene3D" id="3.40.50.720">
    <property type="entry name" value="NAD(P)-binding Rossmann-like Domain"/>
    <property type="match status" value="1"/>
</dbReference>
<dbReference type="RefSeq" id="WP_185894232.1">
    <property type="nucleotide sequence ID" value="NZ_CP060028.1"/>
</dbReference>
<keyword evidence="2" id="KW-0560">Oxidoreductase</keyword>
<dbReference type="GeneID" id="81469446"/>
<dbReference type="PANTHER" id="PTHR43669:SF12">
    <property type="entry name" value="BLR5618 PROTEIN"/>
    <property type="match status" value="1"/>
</dbReference>
<dbReference type="SUPFAM" id="SSF51735">
    <property type="entry name" value="NAD(P)-binding Rossmann-fold domains"/>
    <property type="match status" value="1"/>
</dbReference>
<name>A0A7G6UIG5_PSEMX</name>
<keyword evidence="5" id="KW-1185">Reference proteome</keyword>
<organism evidence="4 6">
    <name type="scientific">Pseudoxanthomonas mexicana</name>
    <dbReference type="NCBI Taxonomy" id="128785"/>
    <lineage>
        <taxon>Bacteria</taxon>
        <taxon>Pseudomonadati</taxon>
        <taxon>Pseudomonadota</taxon>
        <taxon>Gammaproteobacteria</taxon>
        <taxon>Lysobacterales</taxon>
        <taxon>Lysobacteraceae</taxon>
        <taxon>Pseudoxanthomonas</taxon>
    </lineage>
</organism>
<evidence type="ECO:0000256" key="1">
    <source>
        <dbReference type="ARBA" id="ARBA00006484"/>
    </source>
</evidence>
<accession>A0A7G6UIG5</accession>
<dbReference type="Proteomes" id="UP000515838">
    <property type="component" value="Chromosome"/>
</dbReference>
<sequence length="268" mass="28326">MSLSRNSLTPGALVLGAGGNVGFGVVGALLEAGSPVLAVGREGPRMSALAEHFDDEPGLDLLHAPCIHDDRDAARLAEQVRERGRPLRAVFASMGTPPQSGRLLDRPASFLLERLEADLIPHLAAARHLLPLLAEGQHAANYVLIGGPYAERGWSGYGHASVTGAAMRMLAQVLHEEAHALGVRVQLLSVDKPVCTPENAINACAEWPDALAVGRSAVSLLTRGDRASQSIVPWSARDARPPEQTLACDFEETLWAVAGARRNGRASA</sequence>
<evidence type="ECO:0000313" key="4">
    <source>
        <dbReference type="EMBL" id="QNN77982.1"/>
    </source>
</evidence>
<protein>
    <submittedName>
        <fullName evidence="4">SDR family oxidoreductase</fullName>
    </submittedName>
</protein>
<dbReference type="Proteomes" id="UP000515506">
    <property type="component" value="Chromosome"/>
</dbReference>
<reference evidence="4 6" key="1">
    <citation type="submission" date="2020-08" db="EMBL/GenBank/DDBJ databases">
        <title>Streptomycin Non-resistant strain, P. mexicana.</title>
        <authorList>
            <person name="Ganesh-Kumar S."/>
            <person name="Zhe T."/>
            <person name="Yu Z."/>
            <person name="Min Y."/>
        </authorList>
    </citation>
    <scope>NUCLEOTIDE SEQUENCE [LARGE SCALE GENOMIC DNA]</scope>
    <source>
        <strain evidence="4 6">GTZY2</strain>
    </source>
</reference>
<dbReference type="GO" id="GO:0016491">
    <property type="term" value="F:oxidoreductase activity"/>
    <property type="evidence" value="ECO:0007669"/>
    <property type="project" value="UniProtKB-KW"/>
</dbReference>
<proteinExistence type="inferred from homology"/>
<dbReference type="Pfam" id="PF00106">
    <property type="entry name" value="adh_short"/>
    <property type="match status" value="1"/>
</dbReference>
<dbReference type="EMBL" id="CP060028">
    <property type="protein sequence ID" value="QND78812.1"/>
    <property type="molecule type" value="Genomic_DNA"/>
</dbReference>
<dbReference type="PANTHER" id="PTHR43669">
    <property type="entry name" value="5-KETO-D-GLUCONATE 5-REDUCTASE"/>
    <property type="match status" value="1"/>
</dbReference>
<evidence type="ECO:0000313" key="5">
    <source>
        <dbReference type="Proteomes" id="UP000515506"/>
    </source>
</evidence>
<gene>
    <name evidence="3" type="ORF">H4W19_10435</name>
    <name evidence="4" type="ORF">IAE60_00625</name>
</gene>
<dbReference type="InterPro" id="IPR002347">
    <property type="entry name" value="SDR_fam"/>
</dbReference>
<dbReference type="AlphaFoldDB" id="A0A7G6UIG5"/>
<evidence type="ECO:0000256" key="2">
    <source>
        <dbReference type="ARBA" id="ARBA00023002"/>
    </source>
</evidence>
<dbReference type="InterPro" id="IPR036291">
    <property type="entry name" value="NAD(P)-bd_dom_sf"/>
</dbReference>